<evidence type="ECO:0000313" key="5">
    <source>
        <dbReference type="EMBL" id="NGM23395.1"/>
    </source>
</evidence>
<comment type="caution">
    <text evidence="5">The sequence shown here is derived from an EMBL/GenBank/DDBJ whole genome shotgun (WGS) entry which is preliminary data.</text>
</comment>
<dbReference type="EMBL" id="JAAIKB010000015">
    <property type="protein sequence ID" value="NGM23395.1"/>
    <property type="molecule type" value="Genomic_DNA"/>
</dbReference>
<reference evidence="5 6" key="2">
    <citation type="submission" date="2020-03" db="EMBL/GenBank/DDBJ databases">
        <title>Roseomonas stagni sp. nov., isolated from pond water in Japan.</title>
        <authorList>
            <person name="Furuhata K."/>
            <person name="Miyamoto H."/>
            <person name="Goto K."/>
        </authorList>
    </citation>
    <scope>NUCLEOTIDE SEQUENCE [LARGE SCALE GENOMIC DNA]</scope>
    <source>
        <strain evidence="5 6">PeD5</strain>
    </source>
</reference>
<keyword evidence="2" id="KW-0472">Membrane</keyword>
<feature type="region of interest" description="Disordered" evidence="4">
    <location>
        <begin position="474"/>
        <end position="499"/>
    </location>
</feature>
<keyword evidence="3" id="KW-0175">Coiled coil</keyword>
<sequence length="499" mass="51041">MTDPLPRLSRRGALAALALTAGCAPRIEPASSGLRLPALFSRAPATAAPPATMAWPDAAWWREFGAPPLDALMRAAMAGNLDLAAASARVRQADAQVRISGASLLPSVDGDLSAGRSRSGNRNPGSAAQAGNSFGATVSASYEVDFWGRNRAALEAARSSATAARYAVGVTALSTQSAVANALFSLLGAREQLEIQRGNLEVATRNLGILRSRIAAGTATGLDVAQQETVVAQQRAAIPPLQLTADQNALALGTLTGTIPGDMVVETLRIGAIRVPEVPAGLPSEVLARRPDVQLAEANLLTANANVAAARAALFPTIALTARGGVSATALDLLLRPGSTLYSLAAGLTAPIFDGGALRAQVDQFRARREELLANYQQAILAALEDTEASLAALRWNTELVELQRARVAAAQRAYDIAEAQLRAGTVDLLTVLSVQTSLFSARTALAQAQTGRLQAAAALFTALGGGWSLDAAAATPSPGGGPDGGPWGGPNAGGSPSP</sequence>
<dbReference type="Pfam" id="PF02321">
    <property type="entry name" value="OEP"/>
    <property type="match status" value="2"/>
</dbReference>
<dbReference type="Proteomes" id="UP000475385">
    <property type="component" value="Unassembled WGS sequence"/>
</dbReference>
<evidence type="ECO:0000256" key="4">
    <source>
        <dbReference type="SAM" id="MobiDB-lite"/>
    </source>
</evidence>
<dbReference type="InterPro" id="IPR010131">
    <property type="entry name" value="MdtP/NodT-like"/>
</dbReference>
<feature type="region of interest" description="Disordered" evidence="4">
    <location>
        <begin position="110"/>
        <end position="131"/>
    </location>
</feature>
<dbReference type="SUPFAM" id="SSF56954">
    <property type="entry name" value="Outer membrane efflux proteins (OEP)"/>
    <property type="match status" value="1"/>
</dbReference>
<feature type="coiled-coil region" evidence="3">
    <location>
        <begin position="362"/>
        <end position="421"/>
    </location>
</feature>
<keyword evidence="2" id="KW-0449">Lipoprotein</keyword>
<dbReference type="AlphaFoldDB" id="A0A6M1LSF8"/>
<gene>
    <name evidence="5" type="ORF">G3576_25505</name>
</gene>
<dbReference type="NCBIfam" id="TIGR01845">
    <property type="entry name" value="outer_NodT"/>
    <property type="match status" value="1"/>
</dbReference>
<comment type="subcellular location">
    <subcellularLocation>
        <location evidence="2">Cell membrane</location>
        <topology evidence="2">Lipid-anchor</topology>
    </subcellularLocation>
</comment>
<dbReference type="Gene3D" id="1.20.1600.10">
    <property type="entry name" value="Outer membrane efflux proteins (OEP)"/>
    <property type="match status" value="1"/>
</dbReference>
<keyword evidence="6" id="KW-1185">Reference proteome</keyword>
<comment type="similarity">
    <text evidence="1 2">Belongs to the outer membrane factor (OMF) (TC 1.B.17) family.</text>
</comment>
<dbReference type="GO" id="GO:0005886">
    <property type="term" value="C:plasma membrane"/>
    <property type="evidence" value="ECO:0007669"/>
    <property type="project" value="UniProtKB-SubCell"/>
</dbReference>
<proteinExistence type="inferred from homology"/>
<feature type="compositionally biased region" description="Polar residues" evidence="4">
    <location>
        <begin position="116"/>
        <end position="131"/>
    </location>
</feature>
<keyword evidence="2" id="KW-0564">Palmitate</keyword>
<keyword evidence="2" id="KW-0812">Transmembrane</keyword>
<dbReference type="GO" id="GO:0015562">
    <property type="term" value="F:efflux transmembrane transporter activity"/>
    <property type="evidence" value="ECO:0007669"/>
    <property type="project" value="InterPro"/>
</dbReference>
<evidence type="ECO:0000256" key="2">
    <source>
        <dbReference type="RuleBase" id="RU362097"/>
    </source>
</evidence>
<dbReference type="PROSITE" id="PS51257">
    <property type="entry name" value="PROKAR_LIPOPROTEIN"/>
    <property type="match status" value="1"/>
</dbReference>
<evidence type="ECO:0000313" key="6">
    <source>
        <dbReference type="Proteomes" id="UP000475385"/>
    </source>
</evidence>
<keyword evidence="2" id="KW-1134">Transmembrane beta strand</keyword>
<name>A0A6M1LSF8_9PROT</name>
<accession>A0A6M1LSF8</accession>
<dbReference type="RefSeq" id="WP_164697319.1">
    <property type="nucleotide sequence ID" value="NZ_JAAIKB010000015.1"/>
</dbReference>
<dbReference type="PANTHER" id="PTHR30203">
    <property type="entry name" value="OUTER MEMBRANE CATION EFFLUX PROTEIN"/>
    <property type="match status" value="1"/>
</dbReference>
<dbReference type="PANTHER" id="PTHR30203:SF33">
    <property type="entry name" value="BLR4455 PROTEIN"/>
    <property type="match status" value="1"/>
</dbReference>
<organism evidence="5 6">
    <name type="scientific">Falsiroseomonas algicola</name>
    <dbReference type="NCBI Taxonomy" id="2716930"/>
    <lineage>
        <taxon>Bacteria</taxon>
        <taxon>Pseudomonadati</taxon>
        <taxon>Pseudomonadota</taxon>
        <taxon>Alphaproteobacteria</taxon>
        <taxon>Acetobacterales</taxon>
        <taxon>Roseomonadaceae</taxon>
        <taxon>Falsiroseomonas</taxon>
    </lineage>
</organism>
<reference evidence="5 6" key="1">
    <citation type="submission" date="2020-02" db="EMBL/GenBank/DDBJ databases">
        <authorList>
            <person name="Kim H.M."/>
            <person name="Jeon C.O."/>
        </authorList>
    </citation>
    <scope>NUCLEOTIDE SEQUENCE [LARGE SCALE GENOMIC DNA]</scope>
    <source>
        <strain evidence="5 6">PeD5</strain>
    </source>
</reference>
<evidence type="ECO:0000256" key="1">
    <source>
        <dbReference type="ARBA" id="ARBA00007613"/>
    </source>
</evidence>
<dbReference type="InterPro" id="IPR003423">
    <property type="entry name" value="OMP_efflux"/>
</dbReference>
<evidence type="ECO:0000256" key="3">
    <source>
        <dbReference type="SAM" id="Coils"/>
    </source>
</evidence>
<protein>
    <submittedName>
        <fullName evidence="5">Efflux transporter outer membrane subunit</fullName>
    </submittedName>
</protein>
<dbReference type="Gene3D" id="2.20.200.10">
    <property type="entry name" value="Outer membrane efflux proteins (OEP)"/>
    <property type="match status" value="1"/>
</dbReference>
<feature type="compositionally biased region" description="Gly residues" evidence="4">
    <location>
        <begin position="479"/>
        <end position="493"/>
    </location>
</feature>